<proteinExistence type="predicted"/>
<sequence>MKPEVFRLNQRNHLVLHSCRSVARCCAGERPKRPFAPRRKWQTSLCSAVAMRIRYGSLSKPVRSLRPLQPYHCLLWSQGKLKMLKFSFSVLRSSMCISLSMNPNDPSKSINTFWNQGEDAG</sequence>
<keyword evidence="2" id="KW-1185">Reference proteome</keyword>
<evidence type="ECO:0000313" key="2">
    <source>
        <dbReference type="Proteomes" id="UP001642484"/>
    </source>
</evidence>
<protein>
    <submittedName>
        <fullName evidence="1">Uncharacterized protein</fullName>
    </submittedName>
</protein>
<comment type="caution">
    <text evidence="1">The sequence shown here is derived from an EMBL/GenBank/DDBJ whole genome shotgun (WGS) entry which is preliminary data.</text>
</comment>
<organism evidence="1 2">
    <name type="scientific">Durusdinium trenchii</name>
    <dbReference type="NCBI Taxonomy" id="1381693"/>
    <lineage>
        <taxon>Eukaryota</taxon>
        <taxon>Sar</taxon>
        <taxon>Alveolata</taxon>
        <taxon>Dinophyceae</taxon>
        <taxon>Suessiales</taxon>
        <taxon>Symbiodiniaceae</taxon>
        <taxon>Durusdinium</taxon>
    </lineage>
</organism>
<accession>A0ABP0KB97</accession>
<evidence type="ECO:0000313" key="1">
    <source>
        <dbReference type="EMBL" id="CAK9024073.1"/>
    </source>
</evidence>
<gene>
    <name evidence="1" type="ORF">CCMP2556_LOCUS15476</name>
</gene>
<dbReference type="Proteomes" id="UP001642484">
    <property type="component" value="Unassembled WGS sequence"/>
</dbReference>
<dbReference type="EMBL" id="CAXAMN010008114">
    <property type="protein sequence ID" value="CAK9024073.1"/>
    <property type="molecule type" value="Genomic_DNA"/>
</dbReference>
<reference evidence="1 2" key="1">
    <citation type="submission" date="2024-02" db="EMBL/GenBank/DDBJ databases">
        <authorList>
            <person name="Chen Y."/>
            <person name="Shah S."/>
            <person name="Dougan E. K."/>
            <person name="Thang M."/>
            <person name="Chan C."/>
        </authorList>
    </citation>
    <scope>NUCLEOTIDE SEQUENCE [LARGE SCALE GENOMIC DNA]</scope>
</reference>
<name>A0ABP0KB97_9DINO</name>